<dbReference type="EMBL" id="JTCM02000086">
    <property type="protein sequence ID" value="NEU75903.1"/>
    <property type="molecule type" value="Genomic_DNA"/>
</dbReference>
<evidence type="ECO:0000313" key="2">
    <source>
        <dbReference type="Proteomes" id="UP000031549"/>
    </source>
</evidence>
<dbReference type="Proteomes" id="UP000031549">
    <property type="component" value="Unassembled WGS sequence"/>
</dbReference>
<sequence length="145" mass="17040">MNLSQFVAFYEAGKYVYQLWNEMQYYGKEYISETSIKNNSGHILKVKVCFNSARQRYLQIKLPWNAERKILAGVDNYQPGEYLAINRDEWHIFFLLTNFQHDSELYAYAEKIVNRLVDKANIIESQKRSLISPPTELHPAKSQVA</sequence>
<organism evidence="1 2">
    <name type="scientific">Hassallia byssoidea VB512170</name>
    <dbReference type="NCBI Taxonomy" id="1304833"/>
    <lineage>
        <taxon>Bacteria</taxon>
        <taxon>Bacillati</taxon>
        <taxon>Cyanobacteriota</taxon>
        <taxon>Cyanophyceae</taxon>
        <taxon>Nostocales</taxon>
        <taxon>Tolypothrichaceae</taxon>
        <taxon>Hassallia</taxon>
    </lineage>
</organism>
<comment type="caution">
    <text evidence="1">The sequence shown here is derived from an EMBL/GenBank/DDBJ whole genome shotgun (WGS) entry which is preliminary data.</text>
</comment>
<protein>
    <submittedName>
        <fullName evidence="1">Uncharacterized protein</fullName>
    </submittedName>
</protein>
<reference evidence="1 2" key="1">
    <citation type="journal article" date="2015" name="Genome Announc.">
        <title>Draft Genome Sequence of Cyanobacterium Hassallia byssoidea Strain VB512170, Isolated from Monuments in India.</title>
        <authorList>
            <person name="Singh D."/>
            <person name="Chandrababunaidu M.M."/>
            <person name="Panda A."/>
            <person name="Sen D."/>
            <person name="Bhattacharyya S."/>
            <person name="Adhikary S.P."/>
            <person name="Tripathy S."/>
        </authorList>
    </citation>
    <scope>NUCLEOTIDE SEQUENCE [LARGE SCALE GENOMIC DNA]</scope>
    <source>
        <strain evidence="1 2">VB512170</strain>
    </source>
</reference>
<keyword evidence="2" id="KW-1185">Reference proteome</keyword>
<accession>A0A846HFJ6</accession>
<gene>
    <name evidence="1" type="ORF">PI95_025925</name>
</gene>
<dbReference type="RefSeq" id="WP_039737215.1">
    <property type="nucleotide sequence ID" value="NZ_JTCM02000086.1"/>
</dbReference>
<name>A0A846HFJ6_9CYAN</name>
<proteinExistence type="predicted"/>
<dbReference type="AlphaFoldDB" id="A0A846HFJ6"/>
<evidence type="ECO:0000313" key="1">
    <source>
        <dbReference type="EMBL" id="NEU75903.1"/>
    </source>
</evidence>